<evidence type="ECO:0000256" key="6">
    <source>
        <dbReference type="ARBA" id="ARBA00022989"/>
    </source>
</evidence>
<dbReference type="GO" id="GO:0007165">
    <property type="term" value="P:signal transduction"/>
    <property type="evidence" value="ECO:0007669"/>
    <property type="project" value="UniProtKB-KW"/>
</dbReference>
<reference evidence="11 12" key="1">
    <citation type="submission" date="2023-11" db="EMBL/GenBank/DDBJ databases">
        <authorList>
            <person name="Okamura Y."/>
        </authorList>
    </citation>
    <scope>NUCLEOTIDE SEQUENCE [LARGE SCALE GENOMIC DNA]</scope>
</reference>
<keyword evidence="9 10" id="KW-0807">Transducer</keyword>
<dbReference type="EMBL" id="CAVLEF010000081">
    <property type="protein sequence ID" value="CAK1550346.1"/>
    <property type="molecule type" value="Genomic_DNA"/>
</dbReference>
<evidence type="ECO:0000256" key="9">
    <source>
        <dbReference type="ARBA" id="ARBA00023224"/>
    </source>
</evidence>
<keyword evidence="7 10" id="KW-0472">Membrane</keyword>
<organism evidence="11 12">
    <name type="scientific">Leptosia nina</name>
    <dbReference type="NCBI Taxonomy" id="320188"/>
    <lineage>
        <taxon>Eukaryota</taxon>
        <taxon>Metazoa</taxon>
        <taxon>Ecdysozoa</taxon>
        <taxon>Arthropoda</taxon>
        <taxon>Hexapoda</taxon>
        <taxon>Insecta</taxon>
        <taxon>Pterygota</taxon>
        <taxon>Neoptera</taxon>
        <taxon>Endopterygota</taxon>
        <taxon>Lepidoptera</taxon>
        <taxon>Glossata</taxon>
        <taxon>Ditrysia</taxon>
        <taxon>Papilionoidea</taxon>
        <taxon>Pieridae</taxon>
        <taxon>Pierinae</taxon>
        <taxon>Leptosia</taxon>
    </lineage>
</organism>
<accession>A0AAV1JLG2</accession>
<keyword evidence="2" id="KW-1003">Cell membrane</keyword>
<dbReference type="Pfam" id="PF02949">
    <property type="entry name" value="7tm_6"/>
    <property type="match status" value="1"/>
</dbReference>
<evidence type="ECO:0000313" key="11">
    <source>
        <dbReference type="EMBL" id="CAK1550346.1"/>
    </source>
</evidence>
<evidence type="ECO:0000256" key="4">
    <source>
        <dbReference type="ARBA" id="ARBA00022692"/>
    </source>
</evidence>
<keyword evidence="5 10" id="KW-0552">Olfaction</keyword>
<feature type="transmembrane region" description="Helical" evidence="10">
    <location>
        <begin position="144"/>
        <end position="163"/>
    </location>
</feature>
<evidence type="ECO:0000256" key="2">
    <source>
        <dbReference type="ARBA" id="ARBA00022475"/>
    </source>
</evidence>
<keyword evidence="12" id="KW-1185">Reference proteome</keyword>
<keyword evidence="8 10" id="KW-0675">Receptor</keyword>
<evidence type="ECO:0000256" key="5">
    <source>
        <dbReference type="ARBA" id="ARBA00022725"/>
    </source>
</evidence>
<feature type="transmembrane region" description="Helical" evidence="10">
    <location>
        <begin position="189"/>
        <end position="219"/>
    </location>
</feature>
<sequence>MEKIRKFNLNNCDLPTMLDNMDCLLRIANVKIMKNNNKPINILVLFLWWASLICYYYAYVFSMFWFVIVRYPETGDFVTACVMFSLVVCSQPSFITMLYMIIYKKDMQNLIESCIKFNKLVKPGNAFSKNLHIHLRYIKKRATVVWVAMIVNAIFYGLIPLAIPGRHLPEDNHIIYGLDPMFVSPNYEIAYVVMGICVYICALFLANITALNLVILGYVESQMIALSKELQNLWRNSELFYTTHHGHGSHNSKEIIKNVFINETLKEIIYFHIMNINIIKEFESVFRVTKAVEFMFIIFSIISELLGGVENTNLQITCTFVLIFMECLAGQKLIDASTVFERAVYNSQWENFDVGNQKIILLILPNTQKTLRITAGGMATLDFSCFLSVIKFSYSIYNTLRLKV</sequence>
<evidence type="ECO:0000256" key="3">
    <source>
        <dbReference type="ARBA" id="ARBA00022606"/>
    </source>
</evidence>
<keyword evidence="3 10" id="KW-0716">Sensory transduction</keyword>
<dbReference type="Proteomes" id="UP001497472">
    <property type="component" value="Unassembled WGS sequence"/>
</dbReference>
<dbReference type="PANTHER" id="PTHR21137">
    <property type="entry name" value="ODORANT RECEPTOR"/>
    <property type="match status" value="1"/>
</dbReference>
<protein>
    <recommendedName>
        <fullName evidence="10">Odorant receptor</fullName>
    </recommendedName>
</protein>
<feature type="transmembrane region" description="Helical" evidence="10">
    <location>
        <begin position="40"/>
        <end position="65"/>
    </location>
</feature>
<evidence type="ECO:0000313" key="12">
    <source>
        <dbReference type="Proteomes" id="UP001497472"/>
    </source>
</evidence>
<dbReference type="GO" id="GO:0005886">
    <property type="term" value="C:plasma membrane"/>
    <property type="evidence" value="ECO:0007669"/>
    <property type="project" value="UniProtKB-SubCell"/>
</dbReference>
<evidence type="ECO:0000256" key="8">
    <source>
        <dbReference type="ARBA" id="ARBA00023170"/>
    </source>
</evidence>
<keyword evidence="6 10" id="KW-1133">Transmembrane helix</keyword>
<dbReference type="PANTHER" id="PTHR21137:SF35">
    <property type="entry name" value="ODORANT RECEPTOR 19A-RELATED"/>
    <property type="match status" value="1"/>
</dbReference>
<dbReference type="GO" id="GO:0004984">
    <property type="term" value="F:olfactory receptor activity"/>
    <property type="evidence" value="ECO:0007669"/>
    <property type="project" value="InterPro"/>
</dbReference>
<comment type="subcellular location">
    <subcellularLocation>
        <location evidence="1 10">Cell membrane</location>
        <topology evidence="1 10">Multi-pass membrane protein</topology>
    </subcellularLocation>
</comment>
<evidence type="ECO:0000256" key="7">
    <source>
        <dbReference type="ARBA" id="ARBA00023136"/>
    </source>
</evidence>
<keyword evidence="4 10" id="KW-0812">Transmembrane</keyword>
<dbReference type="GO" id="GO:0005549">
    <property type="term" value="F:odorant binding"/>
    <property type="evidence" value="ECO:0007669"/>
    <property type="project" value="InterPro"/>
</dbReference>
<comment type="caution">
    <text evidence="11">The sequence shown here is derived from an EMBL/GenBank/DDBJ whole genome shotgun (WGS) entry which is preliminary data.</text>
</comment>
<evidence type="ECO:0000256" key="1">
    <source>
        <dbReference type="ARBA" id="ARBA00004651"/>
    </source>
</evidence>
<proteinExistence type="inferred from homology"/>
<evidence type="ECO:0000256" key="10">
    <source>
        <dbReference type="RuleBase" id="RU351113"/>
    </source>
</evidence>
<comment type="similarity">
    <text evidence="10">Belongs to the insect chemoreceptor superfamily. Heteromeric odorant receptor channel (TC 1.A.69) family.</text>
</comment>
<dbReference type="AlphaFoldDB" id="A0AAV1JLG2"/>
<gene>
    <name evidence="11" type="ORF">LNINA_LOCUS9577</name>
</gene>
<dbReference type="InterPro" id="IPR004117">
    <property type="entry name" value="7tm6_olfct_rcpt"/>
</dbReference>
<comment type="caution">
    <text evidence="10">Lacks conserved residue(s) required for the propagation of feature annotation.</text>
</comment>
<feature type="transmembrane region" description="Helical" evidence="10">
    <location>
        <begin position="77"/>
        <end position="102"/>
    </location>
</feature>
<name>A0AAV1JLG2_9NEOP</name>